<keyword evidence="3" id="KW-1185">Reference proteome</keyword>
<reference evidence="2 3" key="2">
    <citation type="journal article" date="2022" name="Mol. Biol. Evol.">
        <title>Comparative Genomics Reveals Insights into the Divergent Evolution of Astigmatic Mites and Household Pest Adaptations.</title>
        <authorList>
            <person name="Xiong Q."/>
            <person name="Wan A.T."/>
            <person name="Liu X."/>
            <person name="Fung C.S."/>
            <person name="Xiao X."/>
            <person name="Malainual N."/>
            <person name="Hou J."/>
            <person name="Wang L."/>
            <person name="Wang M."/>
            <person name="Yang K.Y."/>
            <person name="Cui Y."/>
            <person name="Leung E.L."/>
            <person name="Nong W."/>
            <person name="Shin S.K."/>
            <person name="Au S.W."/>
            <person name="Jeong K.Y."/>
            <person name="Chew F.T."/>
            <person name="Hui J.H."/>
            <person name="Leung T.F."/>
            <person name="Tungtrongchitr A."/>
            <person name="Zhong N."/>
            <person name="Liu Z."/>
            <person name="Tsui S.K."/>
        </authorList>
    </citation>
    <scope>NUCLEOTIDE SEQUENCE [LARGE SCALE GENOMIC DNA]</scope>
    <source>
        <strain evidence="2">Derp</strain>
    </source>
</reference>
<accession>A0ABQ8IVW2</accession>
<reference evidence="2 3" key="1">
    <citation type="journal article" date="2018" name="J. Allergy Clin. Immunol.">
        <title>High-quality assembly of Dermatophagoides pteronyssinus genome and transcriptome reveals a wide range of novel allergens.</title>
        <authorList>
            <person name="Liu X.Y."/>
            <person name="Yang K.Y."/>
            <person name="Wang M.Q."/>
            <person name="Kwok J.S."/>
            <person name="Zeng X."/>
            <person name="Yang Z."/>
            <person name="Xiao X.J."/>
            <person name="Lau C.P."/>
            <person name="Li Y."/>
            <person name="Huang Z.M."/>
            <person name="Ba J.G."/>
            <person name="Yim A.K."/>
            <person name="Ouyang C.Y."/>
            <person name="Ngai S.M."/>
            <person name="Chan T.F."/>
            <person name="Leung E.L."/>
            <person name="Liu L."/>
            <person name="Liu Z.G."/>
            <person name="Tsui S.K."/>
        </authorList>
    </citation>
    <scope>NUCLEOTIDE SEQUENCE [LARGE SCALE GENOMIC DNA]</scope>
    <source>
        <strain evidence="2">Derp</strain>
    </source>
</reference>
<dbReference type="EMBL" id="NJHN03000112">
    <property type="protein sequence ID" value="KAH9414180.1"/>
    <property type="molecule type" value="Genomic_DNA"/>
</dbReference>
<dbReference type="Proteomes" id="UP000887458">
    <property type="component" value="Unassembled WGS sequence"/>
</dbReference>
<gene>
    <name evidence="2" type="ORF">DERP_008375</name>
</gene>
<evidence type="ECO:0000256" key="1">
    <source>
        <dbReference type="SAM" id="MobiDB-lite"/>
    </source>
</evidence>
<evidence type="ECO:0000313" key="3">
    <source>
        <dbReference type="Proteomes" id="UP000887458"/>
    </source>
</evidence>
<evidence type="ECO:0000313" key="2">
    <source>
        <dbReference type="EMBL" id="KAH9414180.1"/>
    </source>
</evidence>
<proteinExistence type="predicted"/>
<protein>
    <submittedName>
        <fullName evidence="2">Uncharacterized protein</fullName>
    </submittedName>
</protein>
<name>A0ABQ8IVW2_DERPT</name>
<comment type="caution">
    <text evidence="2">The sequence shown here is derived from an EMBL/GenBank/DDBJ whole genome shotgun (WGS) entry which is preliminary data.</text>
</comment>
<feature type="compositionally biased region" description="Polar residues" evidence="1">
    <location>
        <begin position="1"/>
        <end position="24"/>
    </location>
</feature>
<sequence>MAGSSVDSSTPNKEQQNDSPSTSDRWIESDLDERMNGWSDFVEKRHLISLNCPNFSLSSSGVFWFSQPVSHC</sequence>
<organism evidence="2 3">
    <name type="scientific">Dermatophagoides pteronyssinus</name>
    <name type="common">European house dust mite</name>
    <dbReference type="NCBI Taxonomy" id="6956"/>
    <lineage>
        <taxon>Eukaryota</taxon>
        <taxon>Metazoa</taxon>
        <taxon>Ecdysozoa</taxon>
        <taxon>Arthropoda</taxon>
        <taxon>Chelicerata</taxon>
        <taxon>Arachnida</taxon>
        <taxon>Acari</taxon>
        <taxon>Acariformes</taxon>
        <taxon>Sarcoptiformes</taxon>
        <taxon>Astigmata</taxon>
        <taxon>Psoroptidia</taxon>
        <taxon>Analgoidea</taxon>
        <taxon>Pyroglyphidae</taxon>
        <taxon>Dermatophagoidinae</taxon>
        <taxon>Dermatophagoides</taxon>
    </lineage>
</organism>
<feature type="region of interest" description="Disordered" evidence="1">
    <location>
        <begin position="1"/>
        <end position="27"/>
    </location>
</feature>